<dbReference type="GO" id="GO:0004190">
    <property type="term" value="F:aspartic-type endopeptidase activity"/>
    <property type="evidence" value="ECO:0007669"/>
    <property type="project" value="InterPro"/>
</dbReference>
<dbReference type="CDD" id="cd05471">
    <property type="entry name" value="pepsin_like"/>
    <property type="match status" value="1"/>
</dbReference>
<keyword evidence="3" id="KW-1133">Transmembrane helix</keyword>
<dbReference type="Gene3D" id="2.40.70.10">
    <property type="entry name" value="Acid Proteases"/>
    <property type="match status" value="2"/>
</dbReference>
<dbReference type="PANTHER" id="PTHR47966">
    <property type="entry name" value="BETA-SITE APP-CLEAVING ENZYME, ISOFORM A-RELATED"/>
    <property type="match status" value="1"/>
</dbReference>
<dbReference type="GO" id="GO:0006508">
    <property type="term" value="P:proteolysis"/>
    <property type="evidence" value="ECO:0007669"/>
    <property type="project" value="InterPro"/>
</dbReference>
<name>A0A8S0WDM5_CYCAE</name>
<comment type="caution">
    <text evidence="5">The sequence shown here is derived from an EMBL/GenBank/DDBJ whole genome shotgun (WGS) entry which is preliminary data.</text>
</comment>
<evidence type="ECO:0000256" key="1">
    <source>
        <dbReference type="ARBA" id="ARBA00007447"/>
    </source>
</evidence>
<evidence type="ECO:0000256" key="3">
    <source>
        <dbReference type="SAM" id="Phobius"/>
    </source>
</evidence>
<feature type="domain" description="Peptidase A1" evidence="4">
    <location>
        <begin position="219"/>
        <end position="569"/>
    </location>
</feature>
<feature type="region of interest" description="Disordered" evidence="2">
    <location>
        <begin position="822"/>
        <end position="857"/>
    </location>
</feature>
<keyword evidence="3" id="KW-0812">Transmembrane</keyword>
<feature type="region of interest" description="Disordered" evidence="2">
    <location>
        <begin position="871"/>
        <end position="919"/>
    </location>
</feature>
<feature type="region of interest" description="Disordered" evidence="2">
    <location>
        <begin position="976"/>
        <end position="1032"/>
    </location>
</feature>
<accession>A0A8S0WDM5</accession>
<dbReference type="PRINTS" id="PR00792">
    <property type="entry name" value="PEPSIN"/>
</dbReference>
<dbReference type="Proteomes" id="UP000467700">
    <property type="component" value="Unassembled WGS sequence"/>
</dbReference>
<feature type="compositionally biased region" description="Pro residues" evidence="2">
    <location>
        <begin position="902"/>
        <end position="912"/>
    </location>
</feature>
<evidence type="ECO:0000313" key="5">
    <source>
        <dbReference type="EMBL" id="CAA7271849.1"/>
    </source>
</evidence>
<dbReference type="EMBL" id="CACVBS010000116">
    <property type="protein sequence ID" value="CAA7271849.1"/>
    <property type="molecule type" value="Genomic_DNA"/>
</dbReference>
<dbReference type="PANTHER" id="PTHR47966:SF57">
    <property type="entry name" value="PEPTIDASE A1 DOMAIN-CONTAINING PROTEIN"/>
    <property type="match status" value="1"/>
</dbReference>
<dbReference type="SUPFAM" id="SSF50630">
    <property type="entry name" value="Acid proteases"/>
    <property type="match status" value="1"/>
</dbReference>
<dbReference type="Pfam" id="PF00026">
    <property type="entry name" value="Asp"/>
    <property type="match status" value="2"/>
</dbReference>
<proteinExistence type="inferred from homology"/>
<dbReference type="InterPro" id="IPR021109">
    <property type="entry name" value="Peptidase_aspartic_dom_sf"/>
</dbReference>
<feature type="region of interest" description="Disordered" evidence="2">
    <location>
        <begin position="133"/>
        <end position="171"/>
    </location>
</feature>
<protein>
    <recommendedName>
        <fullName evidence="4">Peptidase A1 domain-containing protein</fullName>
    </recommendedName>
</protein>
<reference evidence="5 6" key="1">
    <citation type="submission" date="2020-01" db="EMBL/GenBank/DDBJ databases">
        <authorList>
            <person name="Gupta K D."/>
        </authorList>
    </citation>
    <scope>NUCLEOTIDE SEQUENCE [LARGE SCALE GENOMIC DNA]</scope>
</reference>
<dbReference type="InterPro" id="IPR034164">
    <property type="entry name" value="Pepsin-like_dom"/>
</dbReference>
<evidence type="ECO:0000313" key="6">
    <source>
        <dbReference type="Proteomes" id="UP000467700"/>
    </source>
</evidence>
<dbReference type="OrthoDB" id="2747330at2759"/>
<feature type="transmembrane region" description="Helical" evidence="3">
    <location>
        <begin position="638"/>
        <end position="665"/>
    </location>
</feature>
<feature type="compositionally biased region" description="Polar residues" evidence="2">
    <location>
        <begin position="881"/>
        <end position="890"/>
    </location>
</feature>
<gene>
    <name evidence="5" type="ORF">AAE3_LOCUS14092</name>
</gene>
<dbReference type="PROSITE" id="PS51767">
    <property type="entry name" value="PEPTIDASE_A1"/>
    <property type="match status" value="1"/>
</dbReference>
<comment type="similarity">
    <text evidence="1">Belongs to the peptidase A1 family.</text>
</comment>
<feature type="compositionally biased region" description="Basic and acidic residues" evidence="2">
    <location>
        <begin position="760"/>
        <end position="769"/>
    </location>
</feature>
<dbReference type="InterPro" id="IPR033121">
    <property type="entry name" value="PEPTIDASE_A1"/>
</dbReference>
<keyword evidence="6" id="KW-1185">Reference proteome</keyword>
<sequence>MLQQPVGYVQLRDNVLVPEISPPLTVFIQRWLQLLLSQRRWRPTIIRWIPRRPSRYSALLRTVRTAPSSLQLACFRFSCFLHIHISPFPFFLFRFLSQKLGFCRPAGEGNSYFHRFHRFLSFTRHLIEPLDRFPTPPRTAVEHRRRKNGTLSARGKRGSQEGEDHQSLNSTIEGSAMPVSRRWKGKARALDTRDEGSGGTEGIVLPLDLVGSGVYDVAYTLPMRFGANNQQFSLQVDTGSSDLWVASTSCSTSSCGLTKGRLYDPSGATPTGVDFTIPYLSGLAAGPVVWDRVSVGGYTINTQALSAANDVRDEPLAPNFSGILGLALPLNSIIASSIPPVTNNNPDGAAWASNLFSITPTDQAPASRFLSLALSRPGSDQVPSVLGIGRHPAALVPDPSKVEYSTLVSDRPGILFWKVSVRAITVYVNGEARSVTIGRSATGAVFPSAVLDSGVPLILTTSTIANAIYGAIGVSPASDGQYYVPCTTPLNMTVTIDNRPEIPLHPLDLTAEPPQGNRAQFCIGLIQAADAQLTRPDSSIGDMILGVPFMRNVYTVMAYTVPNADGSFTPIGSNSTDGGLVQMIRPRLGLLSLTEPTRALSEFNTVRVLNQPISSGVPTTSTGSGNNTKTVTVGGKHLSIGIIVLIGLLSFFALCCILFAIRWFLMRRKFRQAAQRGPPEADEYGTIDRKSAYLLARRSSGMGSGSPLSGLTEDELRQIRYNNYLRKERILSDATMSSDNTRVGYANGKDGYDQDGYLKEDGHSDEEFGFRNSKRISAPKDGDEEVWDPRTGLVWGDDSLVGTGPKAIPVAAVDGAAIPLVTDQDRHSPPSSPEAAFFPHSRQYNDGERPGGPHKAMQSIDVPLLTAHKRVQSDDEETEQEISLPSTHVSHSARHFSETPTPTQPGLPPHPTSPSANTVQEDDELGELGVMNGISMAGVGTALRTSKIISAAFRESNRIDSPVFDLDRDSLMSMSSSGTAIGIGVGQGVSSRDRESFSPAGAWRQRGRTSSGGGTPQDPNQNAQPPLPSMTS</sequence>
<keyword evidence="3" id="KW-0472">Membrane</keyword>
<evidence type="ECO:0000256" key="2">
    <source>
        <dbReference type="SAM" id="MobiDB-lite"/>
    </source>
</evidence>
<feature type="region of interest" description="Disordered" evidence="2">
    <location>
        <begin position="760"/>
        <end position="790"/>
    </location>
</feature>
<evidence type="ECO:0000259" key="4">
    <source>
        <dbReference type="PROSITE" id="PS51767"/>
    </source>
</evidence>
<dbReference type="InterPro" id="IPR001461">
    <property type="entry name" value="Aspartic_peptidase_A1"/>
</dbReference>
<dbReference type="AlphaFoldDB" id="A0A8S0WDM5"/>
<organism evidence="5 6">
    <name type="scientific">Cyclocybe aegerita</name>
    <name type="common">Black poplar mushroom</name>
    <name type="synonym">Agrocybe aegerita</name>
    <dbReference type="NCBI Taxonomy" id="1973307"/>
    <lineage>
        <taxon>Eukaryota</taxon>
        <taxon>Fungi</taxon>
        <taxon>Dikarya</taxon>
        <taxon>Basidiomycota</taxon>
        <taxon>Agaricomycotina</taxon>
        <taxon>Agaricomycetes</taxon>
        <taxon>Agaricomycetidae</taxon>
        <taxon>Agaricales</taxon>
        <taxon>Agaricineae</taxon>
        <taxon>Bolbitiaceae</taxon>
        <taxon>Cyclocybe</taxon>
    </lineage>
</organism>